<evidence type="ECO:0000259" key="13">
    <source>
        <dbReference type="Pfam" id="PF00912"/>
    </source>
</evidence>
<dbReference type="Proteomes" id="UP000682982">
    <property type="component" value="Unassembled WGS sequence"/>
</dbReference>
<dbReference type="PANTHER" id="PTHR32282">
    <property type="entry name" value="BINDING PROTEIN TRANSPEPTIDASE, PUTATIVE-RELATED"/>
    <property type="match status" value="1"/>
</dbReference>
<dbReference type="Pfam" id="PF00912">
    <property type="entry name" value="Transgly"/>
    <property type="match status" value="1"/>
</dbReference>
<keyword evidence="8" id="KW-0378">Hydrolase</keyword>
<dbReference type="InterPro" id="IPR036950">
    <property type="entry name" value="PBP_transglycosylase"/>
</dbReference>
<evidence type="ECO:0000259" key="14">
    <source>
        <dbReference type="Pfam" id="PF06832"/>
    </source>
</evidence>
<evidence type="ECO:0000256" key="5">
    <source>
        <dbReference type="ARBA" id="ARBA00022670"/>
    </source>
</evidence>
<evidence type="ECO:0000313" key="16">
    <source>
        <dbReference type="Proteomes" id="UP000682982"/>
    </source>
</evidence>
<dbReference type="InterPro" id="IPR009647">
    <property type="entry name" value="PBP_C"/>
</dbReference>
<comment type="caution">
    <text evidence="15">The sequence shown here is derived from an EMBL/GenBank/DDBJ whole genome shotgun (WGS) entry which is preliminary data.</text>
</comment>
<name>A0ABS5H0H9_9BURK</name>
<evidence type="ECO:0000256" key="7">
    <source>
        <dbReference type="ARBA" id="ARBA00022679"/>
    </source>
</evidence>
<dbReference type="Gene3D" id="3.40.710.10">
    <property type="entry name" value="DD-peptidase/beta-lactamase superfamily"/>
    <property type="match status" value="1"/>
</dbReference>
<reference evidence="15 16" key="1">
    <citation type="submission" date="2021-04" db="EMBL/GenBank/DDBJ databases">
        <title>novel species isolated from subtropical streams in China.</title>
        <authorList>
            <person name="Lu H."/>
        </authorList>
    </citation>
    <scope>NUCLEOTIDE SEQUENCE [LARGE SCALE GENOMIC DNA]</scope>
    <source>
        <strain evidence="15 16">FT147W</strain>
    </source>
</reference>
<feature type="domain" description="Penicillin-binding C-terminal" evidence="14">
    <location>
        <begin position="639"/>
        <end position="723"/>
    </location>
</feature>
<evidence type="ECO:0000256" key="2">
    <source>
        <dbReference type="ARBA" id="ARBA00007090"/>
    </source>
</evidence>
<evidence type="ECO:0000256" key="9">
    <source>
        <dbReference type="ARBA" id="ARBA00023268"/>
    </source>
</evidence>
<comment type="similarity">
    <text evidence="2">In the C-terminal section; belongs to the transpeptidase family.</text>
</comment>
<dbReference type="RefSeq" id="WP_212678686.1">
    <property type="nucleotide sequence ID" value="NZ_JAGSPK010000002.1"/>
</dbReference>
<keyword evidence="9" id="KW-0511">Multifunctional enzyme</keyword>
<comment type="catalytic activity">
    <reaction evidence="11">
        <text>[GlcNAc-(1-&gt;4)-Mur2Ac(oyl-L-Ala-gamma-D-Glu-L-Lys-D-Ala-D-Ala)](n)-di-trans,octa-cis-undecaprenyl diphosphate + beta-D-GlcNAc-(1-&gt;4)-Mur2Ac(oyl-L-Ala-gamma-D-Glu-L-Lys-D-Ala-D-Ala)-di-trans,octa-cis-undecaprenyl diphosphate = [GlcNAc-(1-&gt;4)-Mur2Ac(oyl-L-Ala-gamma-D-Glu-L-Lys-D-Ala-D-Ala)](n+1)-di-trans,octa-cis-undecaprenyl diphosphate + di-trans,octa-cis-undecaprenyl diphosphate + H(+)</text>
        <dbReference type="Rhea" id="RHEA:23708"/>
        <dbReference type="Rhea" id="RHEA-COMP:9602"/>
        <dbReference type="Rhea" id="RHEA-COMP:9603"/>
        <dbReference type="ChEBI" id="CHEBI:15378"/>
        <dbReference type="ChEBI" id="CHEBI:58405"/>
        <dbReference type="ChEBI" id="CHEBI:60033"/>
        <dbReference type="ChEBI" id="CHEBI:78435"/>
        <dbReference type="EC" id="2.4.99.28"/>
    </reaction>
</comment>
<dbReference type="Gene3D" id="1.10.3810.10">
    <property type="entry name" value="Biosynthetic peptidoglycan transglycosylase-like"/>
    <property type="match status" value="1"/>
</dbReference>
<keyword evidence="4" id="KW-0121">Carboxypeptidase</keyword>
<proteinExistence type="inferred from homology"/>
<dbReference type="InterPro" id="IPR001264">
    <property type="entry name" value="Glyco_trans_51"/>
</dbReference>
<evidence type="ECO:0000256" key="11">
    <source>
        <dbReference type="ARBA" id="ARBA00049902"/>
    </source>
</evidence>
<evidence type="ECO:0000256" key="3">
    <source>
        <dbReference type="ARBA" id="ARBA00007739"/>
    </source>
</evidence>
<dbReference type="InterPro" id="IPR023346">
    <property type="entry name" value="Lysozyme-like_dom_sf"/>
</dbReference>
<comment type="pathway">
    <text evidence="1">Cell wall biogenesis; peptidoglycan biosynthesis.</text>
</comment>
<dbReference type="EC" id="2.4.99.28" evidence="10"/>
<evidence type="ECO:0000313" key="15">
    <source>
        <dbReference type="EMBL" id="MBR7792220.1"/>
    </source>
</evidence>
<dbReference type="SUPFAM" id="SSF56601">
    <property type="entry name" value="beta-lactamase/transpeptidase-like"/>
    <property type="match status" value="1"/>
</dbReference>
<accession>A0ABS5H0H9</accession>
<dbReference type="PANTHER" id="PTHR32282:SF15">
    <property type="entry name" value="PENICILLIN-BINDING PROTEIN 1C"/>
    <property type="match status" value="1"/>
</dbReference>
<evidence type="ECO:0000256" key="8">
    <source>
        <dbReference type="ARBA" id="ARBA00022801"/>
    </source>
</evidence>
<organism evidence="15 16">
    <name type="scientific">Undibacterium rivi</name>
    <dbReference type="NCBI Taxonomy" id="2828729"/>
    <lineage>
        <taxon>Bacteria</taxon>
        <taxon>Pseudomonadati</taxon>
        <taxon>Pseudomonadota</taxon>
        <taxon>Betaproteobacteria</taxon>
        <taxon>Burkholderiales</taxon>
        <taxon>Oxalobacteraceae</taxon>
        <taxon>Undibacterium</taxon>
    </lineage>
</organism>
<dbReference type="Pfam" id="PF06832">
    <property type="entry name" value="BiPBP_C"/>
    <property type="match status" value="1"/>
</dbReference>
<dbReference type="EMBL" id="JAGSPK010000002">
    <property type="protein sequence ID" value="MBR7792220.1"/>
    <property type="molecule type" value="Genomic_DNA"/>
</dbReference>
<feature type="domain" description="Penicillin-binding protein transpeptidase" evidence="12">
    <location>
        <begin position="315"/>
        <end position="554"/>
    </location>
</feature>
<protein>
    <recommendedName>
        <fullName evidence="10">peptidoglycan glycosyltransferase</fullName>
        <ecNumber evidence="10">2.4.99.28</ecNumber>
    </recommendedName>
</protein>
<comment type="similarity">
    <text evidence="3">In the N-terminal section; belongs to the glycosyltransferase 51 family.</text>
</comment>
<evidence type="ECO:0000259" key="12">
    <source>
        <dbReference type="Pfam" id="PF00905"/>
    </source>
</evidence>
<keyword evidence="16" id="KW-1185">Reference proteome</keyword>
<evidence type="ECO:0000256" key="4">
    <source>
        <dbReference type="ARBA" id="ARBA00022645"/>
    </source>
</evidence>
<dbReference type="InterPro" id="IPR012338">
    <property type="entry name" value="Beta-lactam/transpept-like"/>
</dbReference>
<evidence type="ECO:0000256" key="6">
    <source>
        <dbReference type="ARBA" id="ARBA00022676"/>
    </source>
</evidence>
<dbReference type="InterPro" id="IPR001460">
    <property type="entry name" value="PCN-bd_Tpept"/>
</dbReference>
<keyword evidence="5" id="KW-0645">Protease</keyword>
<gene>
    <name evidence="15" type="primary">pbpC</name>
    <name evidence="15" type="ORF">KDM87_06380</name>
</gene>
<evidence type="ECO:0000256" key="1">
    <source>
        <dbReference type="ARBA" id="ARBA00004752"/>
    </source>
</evidence>
<dbReference type="Pfam" id="PF00905">
    <property type="entry name" value="Transpeptidase"/>
    <property type="match status" value="1"/>
</dbReference>
<feature type="domain" description="Glycosyl transferase family 51" evidence="13">
    <location>
        <begin position="55"/>
        <end position="225"/>
    </location>
</feature>
<dbReference type="InterPro" id="IPR050396">
    <property type="entry name" value="Glycosyltr_51/Transpeptidase"/>
</dbReference>
<keyword evidence="7" id="KW-0808">Transferase</keyword>
<dbReference type="NCBIfam" id="TIGR02073">
    <property type="entry name" value="PBP_1c"/>
    <property type="match status" value="1"/>
</dbReference>
<dbReference type="InterPro" id="IPR011815">
    <property type="entry name" value="PBP_1c"/>
</dbReference>
<keyword evidence="6" id="KW-0328">Glycosyltransferase</keyword>
<sequence>MFARNTLRQFVYWLSALLLLCSGNVYAVVSYQDVKARYLSSDAVLLDRHGVILQQMRVDARERKLAWVSLEDISPALRSALIASEDKRFYQHSGVDWNAVAASAWGNLWNTKTRGASTITMQLAGLLEEDLRRRSSARSTSQKISQAIVAQWLERQWRKDQILEAYLNLVPFRGEIVGAHALARVMFGKHPSGMDQIEAAIAVALIRGPNASISKVSERACHILREQKHPEFCVNLEGQTALAFSHLSSKSGTAINSMYTTTQSGLNLAPHFARRVLTADERRVTSTLDARLQAFAKDSLIRQLSALVDRNVEDGAIVVLDNASGDVLAWVGSSGSLSDAAHVDGVVALRQAGSTLKPFLYELGLEKRLITAASVMDDTPVNLTTSNGLYIPQNYDKHFKGLVSARTALASSLNIPAVRMLISIQPEVFFRRLQALGLQLRESGDYYGYSLALGSADVSLLSLTNAYRSLANQGNFSIPRYRNSDPRPSSVRVMDTAASYIVNDILSDRAARAMTFGLENALATRVWSAVKTGTSKDMRDNWCIGFSERYTVGVWVGNASGAPMWDVSGVTGAAPVWQEIMHYLHKDSQPGRAGKRSLPDGVEQRHISFSDEIEAPRNELFLKGTAQDKIVRAHSDQIQTKITYPKSGMIVAVDPDIPPERQRMRFISAGEGQVLILDGQRLKTTTVMSEQQEKTLRYDWFPLPGKHVLSLLTPQGVLLDQVSFEVRGAMLVTNKKTGQR</sequence>
<evidence type="ECO:0000256" key="10">
    <source>
        <dbReference type="ARBA" id="ARBA00044770"/>
    </source>
</evidence>
<dbReference type="SUPFAM" id="SSF53955">
    <property type="entry name" value="Lysozyme-like"/>
    <property type="match status" value="1"/>
</dbReference>